<dbReference type="SUPFAM" id="SSF56112">
    <property type="entry name" value="Protein kinase-like (PK-like)"/>
    <property type="match status" value="1"/>
</dbReference>
<feature type="compositionally biased region" description="Basic residues" evidence="1">
    <location>
        <begin position="235"/>
        <end position="247"/>
    </location>
</feature>
<dbReference type="VEuPathDB" id="FungiDB:BO78DRAFT_394683"/>
<gene>
    <name evidence="2" type="ORF">BO78DRAFT_394683</name>
</gene>
<dbReference type="Proteomes" id="UP000248423">
    <property type="component" value="Unassembled WGS sequence"/>
</dbReference>
<dbReference type="InterPro" id="IPR011009">
    <property type="entry name" value="Kinase-like_dom_sf"/>
</dbReference>
<protein>
    <recommendedName>
        <fullName evidence="4">Protein kinase domain-containing protein</fullName>
    </recommendedName>
</protein>
<keyword evidence="3" id="KW-1185">Reference proteome</keyword>
<feature type="compositionally biased region" description="Polar residues" evidence="1">
    <location>
        <begin position="223"/>
        <end position="234"/>
    </location>
</feature>
<dbReference type="AlphaFoldDB" id="A0A319EHK0"/>
<name>A0A319EHK0_ASPSB</name>
<feature type="region of interest" description="Disordered" evidence="1">
    <location>
        <begin position="222"/>
        <end position="247"/>
    </location>
</feature>
<dbReference type="EMBL" id="KZ826325">
    <property type="protein sequence ID" value="PYI09802.1"/>
    <property type="molecule type" value="Genomic_DNA"/>
</dbReference>
<dbReference type="OrthoDB" id="2156052at2759"/>
<sequence length="756" mass="86461">MEEEIARLRRQLEEAEQRHDEDKRRQEEAERRQEEAEQRQKEAEQRQKEAEQRQKELERRLKPNTLRGLLAGCHRLSRALKVETRLTLTTQGDTTNPVNRLLPARIAPWDDFPSLQEEVWRRIENAGAFMERALFPSNNDLDFVRSTVSGKRINSEISLQNFERKTVDDLLEMIINALTSNEEVRRQFHIQGQVVFQDRPDPESLTEQSLEETMDHLHIGATQEHSQPGSSNSHMRPHGQAGRRRNRRADQFCVHVDAGESRKPVYVVEFKAPHKLTLPELIVGLHEMRPAQDVIDQDGDTFEFHATRLVAAVITQIFSYMIDTGVQYGYICTGQAFVFLHIPEDPTTVYYYLCVPNEDVEADGDNNLHRTAVGQVLAFTLTALVAGLPPQEWHDAAQERLATWKVEYFDVLRDIPETIRKEPPSSVYKPSSWKPMKRSPYNTRSKSTCRPHRTTPEATSGESTDTDGDLQSPSLAPAARGRRGRGSRNQATAGRGRGRVRGRGDGQNDAAGSRNMKEQLTRQYCTMGCIRGLATGGQLDPRCPNVGEHGNFKRHRITAKQFIYKLHAQLKQSRSKGFEQLHIRGRTGFMLKASLLSHGYTVIIKGTTARREHSLQMEIDTYRHLRTLQGYQIPVCLGDFELGIPYWYHGELLTRMMVLGWSGIRAHNAINRDNASSFESERTNLLDCLQSHGIVHRDSAWRNILWDESAGRLVMIDLEEVSWTERRLPLMRTSGNAPQGPPSRKSKGRRGGYFWQ</sequence>
<evidence type="ECO:0000313" key="2">
    <source>
        <dbReference type="EMBL" id="PYI09802.1"/>
    </source>
</evidence>
<reference evidence="2 3" key="1">
    <citation type="submission" date="2018-02" db="EMBL/GenBank/DDBJ databases">
        <title>The genomes of Aspergillus section Nigri reveals drivers in fungal speciation.</title>
        <authorList>
            <consortium name="DOE Joint Genome Institute"/>
            <person name="Vesth T.C."/>
            <person name="Nybo J."/>
            <person name="Theobald S."/>
            <person name="Brandl J."/>
            <person name="Frisvad J.C."/>
            <person name="Nielsen K.F."/>
            <person name="Lyhne E.K."/>
            <person name="Kogle M.E."/>
            <person name="Kuo A."/>
            <person name="Riley R."/>
            <person name="Clum A."/>
            <person name="Nolan M."/>
            <person name="Lipzen A."/>
            <person name="Salamov A."/>
            <person name="Henrissat B."/>
            <person name="Wiebenga A."/>
            <person name="De vries R.P."/>
            <person name="Grigoriev I.V."/>
            <person name="Mortensen U.H."/>
            <person name="Andersen M.R."/>
            <person name="Baker S.E."/>
        </authorList>
    </citation>
    <scope>NUCLEOTIDE SEQUENCE [LARGE SCALE GENOMIC DNA]</scope>
    <source>
        <strain evidence="2 3">CBS 121057</strain>
    </source>
</reference>
<proteinExistence type="predicted"/>
<feature type="region of interest" description="Disordered" evidence="1">
    <location>
        <begin position="731"/>
        <end position="756"/>
    </location>
</feature>
<feature type="region of interest" description="Disordered" evidence="1">
    <location>
        <begin position="1"/>
        <end position="61"/>
    </location>
</feature>
<feature type="region of interest" description="Disordered" evidence="1">
    <location>
        <begin position="421"/>
        <end position="515"/>
    </location>
</feature>
<evidence type="ECO:0000313" key="3">
    <source>
        <dbReference type="Proteomes" id="UP000248423"/>
    </source>
</evidence>
<dbReference type="Gene3D" id="1.10.510.10">
    <property type="entry name" value="Transferase(Phosphotransferase) domain 1"/>
    <property type="match status" value="1"/>
</dbReference>
<organism evidence="2 3">
    <name type="scientific">Aspergillus sclerotiicarbonarius (strain CBS 121057 / IBT 28362)</name>
    <dbReference type="NCBI Taxonomy" id="1448318"/>
    <lineage>
        <taxon>Eukaryota</taxon>
        <taxon>Fungi</taxon>
        <taxon>Dikarya</taxon>
        <taxon>Ascomycota</taxon>
        <taxon>Pezizomycotina</taxon>
        <taxon>Eurotiomycetes</taxon>
        <taxon>Eurotiomycetidae</taxon>
        <taxon>Eurotiales</taxon>
        <taxon>Aspergillaceae</taxon>
        <taxon>Aspergillus</taxon>
        <taxon>Aspergillus subgen. Circumdati</taxon>
    </lineage>
</organism>
<evidence type="ECO:0008006" key="4">
    <source>
        <dbReference type="Google" id="ProtNLM"/>
    </source>
</evidence>
<accession>A0A319EHK0</accession>
<evidence type="ECO:0000256" key="1">
    <source>
        <dbReference type="SAM" id="MobiDB-lite"/>
    </source>
</evidence>